<dbReference type="EMBL" id="CP016757">
    <property type="protein sequence ID" value="ANZ44698.1"/>
    <property type="molecule type" value="Genomic_DNA"/>
</dbReference>
<sequence>MPFSSLYIHVPFCERKCNYCAFESAVPREGDADLWLEMLEREFALRLAAAGRPRLATCYFGGGTPTVLSGPQWLSLTKLVERYFDFMPEAEVTVEANPNSLAAEHLLTWRDWRVTRVSIGVQSFDDVELSQMGRLHSARQAYGAVSAALAAGFSVSADFIFGLPHQSFANWGRTLREAVRCGLSHISLYQLSLEEGTPWASLDKDTLGDGYAAYRWAQWYLPRKGYRQYEVANFARQGRESRHNINYWREGEYLGAGPGAAGYLAGLRYKNFGSLRRWAAALADGELPVAESEQLPFERSAREAAVLALRMTSGLDRREFAERYGRQALDSLSASLQKFPRDLYEDDERGIRLTKKGMRVANLIWAELV</sequence>
<dbReference type="SFLD" id="SFLDG01065">
    <property type="entry name" value="anaerobic_coproporphyrinogen-I"/>
    <property type="match status" value="1"/>
</dbReference>
<dbReference type="OrthoDB" id="9808022at2"/>
<dbReference type="SUPFAM" id="SSF102114">
    <property type="entry name" value="Radical SAM enzymes"/>
    <property type="match status" value="1"/>
</dbReference>
<keyword evidence="2" id="KW-0963">Cytoplasm</keyword>
<feature type="domain" description="Radical SAM core" evidence="3">
    <location>
        <begin position="1"/>
        <end position="230"/>
    </location>
</feature>
<dbReference type="PANTHER" id="PTHR13932">
    <property type="entry name" value="COPROPORPHYRINIGEN III OXIDASE"/>
    <property type="match status" value="1"/>
</dbReference>
<keyword evidence="2" id="KW-0949">S-adenosyl-L-methionine</keyword>
<dbReference type="GeneID" id="83057423"/>
<gene>
    <name evidence="4" type="ORF">BED41_06105</name>
</gene>
<dbReference type="Gene3D" id="3.30.750.200">
    <property type="match status" value="1"/>
</dbReference>
<evidence type="ECO:0000313" key="5">
    <source>
        <dbReference type="Proteomes" id="UP000093044"/>
    </source>
</evidence>
<dbReference type="InterPro" id="IPR007197">
    <property type="entry name" value="rSAM"/>
</dbReference>
<keyword evidence="5" id="KW-1185">Reference proteome</keyword>
<keyword evidence="2" id="KW-0411">Iron-sulfur</keyword>
<dbReference type="GO" id="GO:0005737">
    <property type="term" value="C:cytoplasm"/>
    <property type="evidence" value="ECO:0007669"/>
    <property type="project" value="UniProtKB-SubCell"/>
</dbReference>
<evidence type="ECO:0000259" key="3">
    <source>
        <dbReference type="PROSITE" id="PS51918"/>
    </source>
</evidence>
<proteinExistence type="inferred from homology"/>
<dbReference type="PROSITE" id="PS51918">
    <property type="entry name" value="RADICAL_SAM"/>
    <property type="match status" value="1"/>
</dbReference>
<keyword evidence="2" id="KW-0143">Chaperone</keyword>
<dbReference type="Pfam" id="PF04055">
    <property type="entry name" value="Radical_SAM"/>
    <property type="match status" value="1"/>
</dbReference>
<dbReference type="InterPro" id="IPR034505">
    <property type="entry name" value="Coproporphyrinogen-III_oxidase"/>
</dbReference>
<dbReference type="SMART" id="SM00729">
    <property type="entry name" value="Elp3"/>
    <property type="match status" value="1"/>
</dbReference>
<dbReference type="NCBIfam" id="TIGR00539">
    <property type="entry name" value="hemN_rel"/>
    <property type="match status" value="1"/>
</dbReference>
<dbReference type="GO" id="GO:0004109">
    <property type="term" value="F:coproporphyrinogen oxidase activity"/>
    <property type="evidence" value="ECO:0007669"/>
    <property type="project" value="InterPro"/>
</dbReference>
<dbReference type="InterPro" id="IPR004559">
    <property type="entry name" value="HemW-like"/>
</dbReference>
<dbReference type="GO" id="GO:0046872">
    <property type="term" value="F:metal ion binding"/>
    <property type="evidence" value="ECO:0007669"/>
    <property type="project" value="UniProtKB-UniRule"/>
</dbReference>
<dbReference type="InterPro" id="IPR010723">
    <property type="entry name" value="HemN_C"/>
</dbReference>
<keyword evidence="2" id="KW-0408">Iron</keyword>
<reference evidence="4" key="1">
    <citation type="submission" date="2016-08" db="EMBL/GenBank/DDBJ databases">
        <title>Complete genome of Cloacibacillus porcorum.</title>
        <authorList>
            <person name="Looft T."/>
            <person name="Bayles D.O."/>
            <person name="Alt D.P."/>
        </authorList>
    </citation>
    <scope>NUCLEOTIDE SEQUENCE [LARGE SCALE GENOMIC DNA]</scope>
    <source>
        <strain evidence="4">CL-84</strain>
    </source>
</reference>
<dbReference type="SFLD" id="SFLDS00029">
    <property type="entry name" value="Radical_SAM"/>
    <property type="match status" value="1"/>
</dbReference>
<dbReference type="PANTHER" id="PTHR13932:SF5">
    <property type="entry name" value="RADICAL S-ADENOSYL METHIONINE DOMAIN-CONTAINING PROTEIN 1, MITOCHONDRIAL"/>
    <property type="match status" value="1"/>
</dbReference>
<dbReference type="SFLD" id="SFLDF00288">
    <property type="entry name" value="HemN-like__clustered_with_nucl"/>
    <property type="match status" value="1"/>
</dbReference>
<dbReference type="Pfam" id="PF06969">
    <property type="entry name" value="HemN_C"/>
    <property type="match status" value="1"/>
</dbReference>
<dbReference type="KEGG" id="cpor:BED41_06105"/>
<keyword evidence="2" id="KW-0479">Metal-binding</keyword>
<dbReference type="STRING" id="1197717.BED41_06105"/>
<dbReference type="InterPro" id="IPR006638">
    <property type="entry name" value="Elp3/MiaA/NifB-like_rSAM"/>
</dbReference>
<organism evidence="4 5">
    <name type="scientific">Cloacibacillus porcorum</name>
    <dbReference type="NCBI Taxonomy" id="1197717"/>
    <lineage>
        <taxon>Bacteria</taxon>
        <taxon>Thermotogati</taxon>
        <taxon>Synergistota</taxon>
        <taxon>Synergistia</taxon>
        <taxon>Synergistales</taxon>
        <taxon>Synergistaceae</taxon>
        <taxon>Cloacibacillus</taxon>
    </lineage>
</organism>
<keyword evidence="2" id="KW-0004">4Fe-4S</keyword>
<evidence type="ECO:0000256" key="1">
    <source>
        <dbReference type="ARBA" id="ARBA00006100"/>
    </source>
</evidence>
<dbReference type="RefSeq" id="WP_066744093.1">
    <property type="nucleotide sequence ID" value="NZ_CP016757.1"/>
</dbReference>
<keyword evidence="2" id="KW-0349">Heme</keyword>
<dbReference type="InterPro" id="IPR058240">
    <property type="entry name" value="rSAM_sf"/>
</dbReference>
<comment type="similarity">
    <text evidence="1">Belongs to the anaerobic coproporphyrinogen-III oxidase family. HemW subfamily.</text>
</comment>
<dbReference type="GO" id="GO:0006779">
    <property type="term" value="P:porphyrin-containing compound biosynthetic process"/>
    <property type="evidence" value="ECO:0007669"/>
    <property type="project" value="InterPro"/>
</dbReference>
<comment type="subcellular location">
    <subcellularLocation>
        <location evidence="2">Cytoplasm</location>
    </subcellularLocation>
</comment>
<dbReference type="Proteomes" id="UP000093044">
    <property type="component" value="Chromosome"/>
</dbReference>
<name>A0A1B2I3Y7_9BACT</name>
<comment type="function">
    <text evidence="2">Probably acts as a heme chaperone, transferring heme to an unknown acceptor. Binds one molecule of heme per monomer, possibly covalently. Binds 1 [4Fe-4S] cluster. The cluster is coordinated with 3 cysteines and an exchangeable S-adenosyl-L-methionine.</text>
</comment>
<dbReference type="GO" id="GO:0051539">
    <property type="term" value="F:4 iron, 4 sulfur cluster binding"/>
    <property type="evidence" value="ECO:0007669"/>
    <property type="project" value="UniProtKB-UniRule"/>
</dbReference>
<dbReference type="AlphaFoldDB" id="A0A1B2I3Y7"/>
<evidence type="ECO:0000313" key="4">
    <source>
        <dbReference type="EMBL" id="ANZ44698.1"/>
    </source>
</evidence>
<dbReference type="SFLD" id="SFLDF00562">
    <property type="entry name" value="HemN-like__clustered_with_heat"/>
    <property type="match status" value="1"/>
</dbReference>
<accession>A0A1B2I3Y7</accession>
<evidence type="ECO:0000256" key="2">
    <source>
        <dbReference type="RuleBase" id="RU364116"/>
    </source>
</evidence>
<protein>
    <recommendedName>
        <fullName evidence="2">Heme chaperone HemW</fullName>
    </recommendedName>
</protein>